<comment type="subcellular location">
    <subcellularLocation>
        <location evidence="1">Cytoplasm</location>
    </subcellularLocation>
</comment>
<evidence type="ECO:0000256" key="2">
    <source>
        <dbReference type="ARBA" id="ARBA00007814"/>
    </source>
</evidence>
<sequence>MTTPHSLAPSAVATAKKELFLLAARALADPNARNLSERHASLAGQLAVADDAWMRGFIGWARTQPALRWFGIAVAVEFVHARTDAGLAAPGEIREVIDEVLSRPDEPGDLLAHWLRRYGRSIPKPVKAGVADAAERLYDEIALATYDTDDAAMRFAEVIALTHPKALGKIQNEVFQYAALRRRGTHPVPSSLTTLVARAQLEALPAEKRPRVFDRPDAAGVFVKAAMSWQHVSAWLGGEMTDKAWATVVPPMSYRDRLAHLRDFDLAGVSDEIADWISSDLAHAKSVKRGRALPVEILSAYRSVTSARWSWALEQALDHATAQVPALSGRTLILVDRSEEMSKTVSSASALTRADAAAVFGSALAQRSPSAELVECGPVTGPVEIKESERLIGVLGRFQAPEGPSTVARALREHVQGHERVIVLTHSGAAVEAAEAVTVPGHEHIITEPADAWFAAITHIEMARAGAWPF</sequence>
<dbReference type="GO" id="GO:0005737">
    <property type="term" value="C:cytoplasm"/>
    <property type="evidence" value="ECO:0007669"/>
    <property type="project" value="UniProtKB-SubCell"/>
</dbReference>
<dbReference type="GO" id="GO:0003723">
    <property type="term" value="F:RNA binding"/>
    <property type="evidence" value="ECO:0007669"/>
    <property type="project" value="UniProtKB-KW"/>
</dbReference>
<dbReference type="InterPro" id="IPR008858">
    <property type="entry name" value="TROVE_dom"/>
</dbReference>
<comment type="caution">
    <text evidence="8">The sequence shown here is derived from an EMBL/GenBank/DDBJ whole genome shotgun (WGS) entry which is preliminary data.</text>
</comment>
<keyword evidence="4" id="KW-0479">Metal-binding</keyword>
<evidence type="ECO:0000256" key="5">
    <source>
        <dbReference type="ARBA" id="ARBA00022884"/>
    </source>
</evidence>
<dbReference type="Proteomes" id="UP000605992">
    <property type="component" value="Unassembled WGS sequence"/>
</dbReference>
<organism evidence="8 9">
    <name type="scientific">Planotetraspora thailandica</name>
    <dbReference type="NCBI Taxonomy" id="487172"/>
    <lineage>
        <taxon>Bacteria</taxon>
        <taxon>Bacillati</taxon>
        <taxon>Actinomycetota</taxon>
        <taxon>Actinomycetes</taxon>
        <taxon>Streptosporangiales</taxon>
        <taxon>Streptosporangiaceae</taxon>
        <taxon>Planotetraspora</taxon>
    </lineage>
</organism>
<dbReference type="RefSeq" id="WP_203947822.1">
    <property type="nucleotide sequence ID" value="NZ_BOOR01000055.1"/>
</dbReference>
<reference evidence="8" key="1">
    <citation type="submission" date="2021-01" db="EMBL/GenBank/DDBJ databases">
        <title>Whole genome shotgun sequence of Planotetraspora thailandica NBRC 104271.</title>
        <authorList>
            <person name="Komaki H."/>
            <person name="Tamura T."/>
        </authorList>
    </citation>
    <scope>NUCLEOTIDE SEQUENCE</scope>
    <source>
        <strain evidence="8">NBRC 104271</strain>
    </source>
</reference>
<evidence type="ECO:0000313" key="9">
    <source>
        <dbReference type="Proteomes" id="UP000605992"/>
    </source>
</evidence>
<dbReference type="PROSITE" id="PS50988">
    <property type="entry name" value="TROVE"/>
    <property type="match status" value="1"/>
</dbReference>
<keyword evidence="6" id="KW-0687">Ribonucleoprotein</keyword>
<dbReference type="AlphaFoldDB" id="A0A8J3V5E3"/>
<dbReference type="SUPFAM" id="SSF140864">
    <property type="entry name" value="TROVE domain-like"/>
    <property type="match status" value="1"/>
</dbReference>
<feature type="domain" description="TROVE" evidence="7">
    <location>
        <begin position="1"/>
        <end position="329"/>
    </location>
</feature>
<evidence type="ECO:0000256" key="3">
    <source>
        <dbReference type="ARBA" id="ARBA00022490"/>
    </source>
</evidence>
<dbReference type="PANTHER" id="PTHR14202">
    <property type="entry name" value="60 KDA RIBONUCLEOPROTEIN SSA/RO"/>
    <property type="match status" value="1"/>
</dbReference>
<dbReference type="InterPro" id="IPR040322">
    <property type="entry name" value="TROVE2"/>
</dbReference>
<dbReference type="PANTHER" id="PTHR14202:SF0">
    <property type="entry name" value="RNA-BINDING PROTEIN RO60"/>
    <property type="match status" value="1"/>
</dbReference>
<name>A0A8J3V5E3_9ACTN</name>
<gene>
    <name evidence="8" type="ORF">Pth03_60920</name>
</gene>
<keyword evidence="3" id="KW-0963">Cytoplasm</keyword>
<evidence type="ECO:0000313" key="8">
    <source>
        <dbReference type="EMBL" id="GII57703.1"/>
    </source>
</evidence>
<dbReference type="GO" id="GO:0046872">
    <property type="term" value="F:metal ion binding"/>
    <property type="evidence" value="ECO:0007669"/>
    <property type="project" value="UniProtKB-KW"/>
</dbReference>
<evidence type="ECO:0000256" key="1">
    <source>
        <dbReference type="ARBA" id="ARBA00004496"/>
    </source>
</evidence>
<dbReference type="GO" id="GO:1990904">
    <property type="term" value="C:ribonucleoprotein complex"/>
    <property type="evidence" value="ECO:0007669"/>
    <property type="project" value="UniProtKB-KW"/>
</dbReference>
<protein>
    <submittedName>
        <fullName evidence="8">RNA-binding protein</fullName>
    </submittedName>
</protein>
<dbReference type="EMBL" id="BOOR01000055">
    <property type="protein sequence ID" value="GII57703.1"/>
    <property type="molecule type" value="Genomic_DNA"/>
</dbReference>
<keyword evidence="5" id="KW-0694">RNA-binding</keyword>
<evidence type="ECO:0000256" key="6">
    <source>
        <dbReference type="ARBA" id="ARBA00023274"/>
    </source>
</evidence>
<evidence type="ECO:0000256" key="4">
    <source>
        <dbReference type="ARBA" id="ARBA00022723"/>
    </source>
</evidence>
<accession>A0A8J3V5E3</accession>
<dbReference type="Gene3D" id="3.40.50.410">
    <property type="entry name" value="von Willebrand factor, type A domain"/>
    <property type="match status" value="1"/>
</dbReference>
<proteinExistence type="inferred from homology"/>
<comment type="similarity">
    <text evidence="2">Belongs to the Ro 60 kDa family.</text>
</comment>
<dbReference type="InterPro" id="IPR037214">
    <property type="entry name" value="TROVE_dom_sf"/>
</dbReference>
<dbReference type="InterPro" id="IPR036465">
    <property type="entry name" value="vWFA_dom_sf"/>
</dbReference>
<keyword evidence="9" id="KW-1185">Reference proteome</keyword>
<evidence type="ECO:0000259" key="7">
    <source>
        <dbReference type="PROSITE" id="PS50988"/>
    </source>
</evidence>